<feature type="region of interest" description="Disordered" evidence="1">
    <location>
        <begin position="1"/>
        <end position="29"/>
    </location>
</feature>
<evidence type="ECO:0000313" key="3">
    <source>
        <dbReference type="Proteomes" id="UP000691718"/>
    </source>
</evidence>
<dbReference type="EMBL" id="CAJQZP010000387">
    <property type="protein sequence ID" value="CAG4958802.1"/>
    <property type="molecule type" value="Genomic_DNA"/>
</dbReference>
<comment type="caution">
    <text evidence="2">The sequence shown here is derived from an EMBL/GenBank/DDBJ whole genome shotgun (WGS) entry which is preliminary data.</text>
</comment>
<proteinExistence type="predicted"/>
<reference evidence="2" key="1">
    <citation type="submission" date="2021-04" db="EMBL/GenBank/DDBJ databases">
        <authorList>
            <person name="Tunstrom K."/>
        </authorList>
    </citation>
    <scope>NUCLEOTIDE SEQUENCE</scope>
</reference>
<gene>
    <name evidence="2" type="ORF">PAPOLLO_LOCUS6001</name>
</gene>
<feature type="compositionally biased region" description="Polar residues" evidence="1">
    <location>
        <begin position="12"/>
        <end position="27"/>
    </location>
</feature>
<sequence length="91" mass="10825">MVAESEILKPTISGTCSDSEQMANSSPEPFHRKLIPEIRLQEEFRKELCRVREELKEFRRDMVELWESLVMSNKRMDEMESRFSRTEGSKQ</sequence>
<name>A0A8S3WGQ9_PARAO</name>
<evidence type="ECO:0000313" key="2">
    <source>
        <dbReference type="EMBL" id="CAG4958802.1"/>
    </source>
</evidence>
<keyword evidence="3" id="KW-1185">Reference proteome</keyword>
<dbReference type="AlphaFoldDB" id="A0A8S3WGQ9"/>
<dbReference type="Proteomes" id="UP000691718">
    <property type="component" value="Unassembled WGS sequence"/>
</dbReference>
<dbReference type="OrthoDB" id="7490514at2759"/>
<protein>
    <submittedName>
        <fullName evidence="2">(apollo) hypothetical protein</fullName>
    </submittedName>
</protein>
<evidence type="ECO:0000256" key="1">
    <source>
        <dbReference type="SAM" id="MobiDB-lite"/>
    </source>
</evidence>
<accession>A0A8S3WGQ9</accession>
<organism evidence="2 3">
    <name type="scientific">Parnassius apollo</name>
    <name type="common">Apollo butterfly</name>
    <name type="synonym">Papilio apollo</name>
    <dbReference type="NCBI Taxonomy" id="110799"/>
    <lineage>
        <taxon>Eukaryota</taxon>
        <taxon>Metazoa</taxon>
        <taxon>Ecdysozoa</taxon>
        <taxon>Arthropoda</taxon>
        <taxon>Hexapoda</taxon>
        <taxon>Insecta</taxon>
        <taxon>Pterygota</taxon>
        <taxon>Neoptera</taxon>
        <taxon>Endopterygota</taxon>
        <taxon>Lepidoptera</taxon>
        <taxon>Glossata</taxon>
        <taxon>Ditrysia</taxon>
        <taxon>Papilionoidea</taxon>
        <taxon>Papilionidae</taxon>
        <taxon>Parnassiinae</taxon>
        <taxon>Parnassini</taxon>
        <taxon>Parnassius</taxon>
        <taxon>Parnassius</taxon>
    </lineage>
</organism>